<evidence type="ECO:0000313" key="2">
    <source>
        <dbReference type="EMBL" id="CAD1844980.1"/>
    </source>
</evidence>
<feature type="compositionally biased region" description="Low complexity" evidence="1">
    <location>
        <begin position="57"/>
        <end position="67"/>
    </location>
</feature>
<feature type="compositionally biased region" description="Low complexity" evidence="1">
    <location>
        <begin position="86"/>
        <end position="99"/>
    </location>
</feature>
<dbReference type="AlphaFoldDB" id="A0A6V7QP45"/>
<organism evidence="2">
    <name type="scientific">Ananas comosus var. bracteatus</name>
    <name type="common">red pineapple</name>
    <dbReference type="NCBI Taxonomy" id="296719"/>
    <lineage>
        <taxon>Eukaryota</taxon>
        <taxon>Viridiplantae</taxon>
        <taxon>Streptophyta</taxon>
        <taxon>Embryophyta</taxon>
        <taxon>Tracheophyta</taxon>
        <taxon>Spermatophyta</taxon>
        <taxon>Magnoliopsida</taxon>
        <taxon>Liliopsida</taxon>
        <taxon>Poales</taxon>
        <taxon>Bromeliaceae</taxon>
        <taxon>Bromelioideae</taxon>
        <taxon>Ananas</taxon>
    </lineage>
</organism>
<reference evidence="2" key="1">
    <citation type="submission" date="2020-07" db="EMBL/GenBank/DDBJ databases">
        <authorList>
            <person name="Lin J."/>
        </authorList>
    </citation>
    <scope>NUCLEOTIDE SEQUENCE</scope>
</reference>
<evidence type="ECO:0000256" key="1">
    <source>
        <dbReference type="SAM" id="MobiDB-lite"/>
    </source>
</evidence>
<dbReference type="EMBL" id="LR862137">
    <property type="protein sequence ID" value="CAD1844980.1"/>
    <property type="molecule type" value="Genomic_DNA"/>
</dbReference>
<accession>A0A6V7QP45</accession>
<feature type="compositionally biased region" description="Polar residues" evidence="1">
    <location>
        <begin position="164"/>
        <end position="178"/>
    </location>
</feature>
<gene>
    <name evidence="2" type="ORF">CB5_LOCUS28191</name>
</gene>
<proteinExistence type="predicted"/>
<feature type="compositionally biased region" description="Pro residues" evidence="1">
    <location>
        <begin position="203"/>
        <end position="212"/>
    </location>
</feature>
<feature type="region of interest" description="Disordered" evidence="1">
    <location>
        <begin position="164"/>
        <end position="212"/>
    </location>
</feature>
<name>A0A6V7QP45_ANACO</name>
<sequence>MSPPLDTSPGGAPRTAPRRKEATESPPPETLPGETRCFSRRPGKEAALPSLPPILPTPLKLAPKLSSQVRRQHFGQKDLPLPPESSAPSAPSGSASSNPFEALAPCLENRYQKLKKGALPGNISNTCFSDPTAVGCSSSKKVLWADSVGQALTRTTFFYLNKPSSAFTPPNCQPTAKPSTPEGARAPFSRKSYRDALLTPATSLPPPSPPPG</sequence>
<feature type="region of interest" description="Disordered" evidence="1">
    <location>
        <begin position="1"/>
        <end position="101"/>
    </location>
</feature>
<protein>
    <submittedName>
        <fullName evidence="2">Uncharacterized protein</fullName>
    </submittedName>
</protein>